<dbReference type="AlphaFoldDB" id="A0A1I4R1T6"/>
<proteinExistence type="predicted"/>
<dbReference type="EMBL" id="FOTK01000032">
    <property type="protein sequence ID" value="SFM46248.1"/>
    <property type="molecule type" value="Genomic_DNA"/>
</dbReference>
<protein>
    <recommendedName>
        <fullName evidence="4">NUMOD3 motif-containing protein</fullName>
    </recommendedName>
</protein>
<name>A0A1I4R1T6_9HYPH</name>
<evidence type="ECO:0000256" key="1">
    <source>
        <dbReference type="SAM" id="MobiDB-lite"/>
    </source>
</evidence>
<evidence type="ECO:0000313" key="3">
    <source>
        <dbReference type="Proteomes" id="UP000199048"/>
    </source>
</evidence>
<dbReference type="RefSeq" id="WP_139234183.1">
    <property type="nucleotide sequence ID" value="NZ_FOTK01000032.1"/>
</dbReference>
<keyword evidence="3" id="KW-1185">Reference proteome</keyword>
<gene>
    <name evidence="2" type="ORF">SAMN05192568_103263</name>
</gene>
<reference evidence="3" key="1">
    <citation type="submission" date="2016-10" db="EMBL/GenBank/DDBJ databases">
        <authorList>
            <person name="Varghese N."/>
            <person name="Submissions S."/>
        </authorList>
    </citation>
    <scope>NUCLEOTIDE SEQUENCE [LARGE SCALE GENOMIC DNA]</scope>
    <source>
        <strain evidence="3">BL36</strain>
    </source>
</reference>
<evidence type="ECO:0000313" key="2">
    <source>
        <dbReference type="EMBL" id="SFM46248.1"/>
    </source>
</evidence>
<feature type="region of interest" description="Disordered" evidence="1">
    <location>
        <begin position="160"/>
        <end position="199"/>
    </location>
</feature>
<feature type="compositionally biased region" description="Polar residues" evidence="1">
    <location>
        <begin position="169"/>
        <end position="180"/>
    </location>
</feature>
<organism evidence="2 3">
    <name type="scientific">Methylobacterium pseudosasicola</name>
    <dbReference type="NCBI Taxonomy" id="582667"/>
    <lineage>
        <taxon>Bacteria</taxon>
        <taxon>Pseudomonadati</taxon>
        <taxon>Pseudomonadota</taxon>
        <taxon>Alphaproteobacteria</taxon>
        <taxon>Hyphomicrobiales</taxon>
        <taxon>Methylobacteriaceae</taxon>
        <taxon>Methylobacterium</taxon>
    </lineage>
</organism>
<sequence>MVNIAFETRVNAFLHQRYAASKSYQEGRGRIFDISFEEYCAIWKSSRYQLARLRERILMRDAWEFMASEDGYVLTWKNKDAFKAGIINAQTMEIKTRKKSRRVCHMQPGETHRPESIEKIRKARTGTTQSPSVRQAIGKALKGQPKSAEHKAKMKAAALARHARRREQSLSSMATENTFPLNGKVPVNQSKPSSQISVQ</sequence>
<evidence type="ECO:0008006" key="4">
    <source>
        <dbReference type="Google" id="ProtNLM"/>
    </source>
</evidence>
<feature type="compositionally biased region" description="Polar residues" evidence="1">
    <location>
        <begin position="187"/>
        <end position="199"/>
    </location>
</feature>
<dbReference type="Proteomes" id="UP000199048">
    <property type="component" value="Unassembled WGS sequence"/>
</dbReference>
<accession>A0A1I4R1T6</accession>
<dbReference type="OrthoDB" id="8454564at2"/>